<evidence type="ECO:0000259" key="6">
    <source>
        <dbReference type="Pfam" id="PF13091"/>
    </source>
</evidence>
<dbReference type="AlphaFoldDB" id="A0AAD1U5I7"/>
<evidence type="ECO:0000313" key="7">
    <source>
        <dbReference type="EMBL" id="CAI2359663.1"/>
    </source>
</evidence>
<dbReference type="GO" id="GO:0016891">
    <property type="term" value="F:RNA endonuclease activity producing 5'-phosphomonoesters, hydrolytic mechanism"/>
    <property type="evidence" value="ECO:0007669"/>
    <property type="project" value="TreeGrafter"/>
</dbReference>
<evidence type="ECO:0000256" key="4">
    <source>
        <dbReference type="ARBA" id="ARBA00038012"/>
    </source>
</evidence>
<dbReference type="Pfam" id="PF13091">
    <property type="entry name" value="PLDc_2"/>
    <property type="match status" value="1"/>
</dbReference>
<evidence type="ECO:0000256" key="2">
    <source>
        <dbReference type="ARBA" id="ARBA00022963"/>
    </source>
</evidence>
<evidence type="ECO:0000256" key="3">
    <source>
        <dbReference type="ARBA" id="ARBA00023098"/>
    </source>
</evidence>
<evidence type="ECO:0000256" key="5">
    <source>
        <dbReference type="ARBA" id="ARBA00040549"/>
    </source>
</evidence>
<dbReference type="EMBL" id="CAMPGE010000899">
    <property type="protein sequence ID" value="CAI2359663.1"/>
    <property type="molecule type" value="Genomic_DNA"/>
</dbReference>
<dbReference type="InterPro" id="IPR051406">
    <property type="entry name" value="PLD_domain"/>
</dbReference>
<dbReference type="InterPro" id="IPR025202">
    <property type="entry name" value="PLD-like_dom"/>
</dbReference>
<dbReference type="GO" id="GO:0005739">
    <property type="term" value="C:mitochondrion"/>
    <property type="evidence" value="ECO:0007669"/>
    <property type="project" value="TreeGrafter"/>
</dbReference>
<dbReference type="PANTHER" id="PTHR43856">
    <property type="entry name" value="CARDIOLIPIN HYDROLASE"/>
    <property type="match status" value="1"/>
</dbReference>
<keyword evidence="1" id="KW-0378">Hydrolase</keyword>
<proteinExistence type="inferred from homology"/>
<comment type="caution">
    <text evidence="7">The sequence shown here is derived from an EMBL/GenBank/DDBJ whole genome shotgun (WGS) entry which is preliminary data.</text>
</comment>
<name>A0AAD1U5I7_EUPCR</name>
<organism evidence="7 8">
    <name type="scientific">Euplotes crassus</name>
    <dbReference type="NCBI Taxonomy" id="5936"/>
    <lineage>
        <taxon>Eukaryota</taxon>
        <taxon>Sar</taxon>
        <taxon>Alveolata</taxon>
        <taxon>Ciliophora</taxon>
        <taxon>Intramacronucleata</taxon>
        <taxon>Spirotrichea</taxon>
        <taxon>Hypotrichia</taxon>
        <taxon>Euplotida</taxon>
        <taxon>Euplotidae</taxon>
        <taxon>Moneuplotes</taxon>
    </lineage>
</organism>
<keyword evidence="8" id="KW-1185">Reference proteome</keyword>
<keyword evidence="3" id="KW-0443">Lipid metabolism</keyword>
<gene>
    <name evidence="7" type="ORF">ECRASSUSDP1_LOCUS956</name>
</gene>
<dbReference type="GO" id="GO:0016042">
    <property type="term" value="P:lipid catabolic process"/>
    <property type="evidence" value="ECO:0007669"/>
    <property type="project" value="UniProtKB-KW"/>
</dbReference>
<reference evidence="7" key="1">
    <citation type="submission" date="2023-07" db="EMBL/GenBank/DDBJ databases">
        <authorList>
            <consortium name="AG Swart"/>
            <person name="Singh M."/>
            <person name="Singh A."/>
            <person name="Seah K."/>
            <person name="Emmerich C."/>
        </authorList>
    </citation>
    <scope>NUCLEOTIDE SEQUENCE</scope>
    <source>
        <strain evidence="7">DP1</strain>
    </source>
</reference>
<evidence type="ECO:0000256" key="1">
    <source>
        <dbReference type="ARBA" id="ARBA00022801"/>
    </source>
</evidence>
<protein>
    <recommendedName>
        <fullName evidence="5">Mitochondrial cardiolipin hydrolase</fullName>
    </recommendedName>
</protein>
<keyword evidence="2" id="KW-0442">Lipid degradation</keyword>
<sequence>MNKGSKTVQKVEKMEKVNQKPEIVDIDDINNLTKEDSISSPKDNSKTLGMTVSLLNKADKIIEPICIDDDDDDEEEKEEDRFNFRKTNSLKKRDIKQVHKTKYEAETYDGIYKSHESLNKTKEKLAEKHLEDFLESQNAKKFHNSTNETIKGWVRQTGWGPTKIIKYLDKFAEAFSFLASGEPKTFSRVFRTIHSMAIEKNKEIEELIVYPDKEKEGAILDYLDKAKHSIKICVNQFTNEQILNKLKQMKYRGVSVQIISDIKCRVKLAPYYAAMEGMEFRHTSITPGAQLHHKFAVIDTKFVINASFNWTTNAVKKNHENIMITSSKNFVRKFNSVFDKMWIELPYTLTKEESKDFIKTEERFQRHRGYPEN</sequence>
<accession>A0AAD1U5I7</accession>
<dbReference type="Gene3D" id="3.30.870.10">
    <property type="entry name" value="Endonuclease Chain A"/>
    <property type="match status" value="1"/>
</dbReference>
<evidence type="ECO:0000313" key="8">
    <source>
        <dbReference type="Proteomes" id="UP001295684"/>
    </source>
</evidence>
<feature type="domain" description="Phospholipase D-like" evidence="6">
    <location>
        <begin position="219"/>
        <end position="342"/>
    </location>
</feature>
<comment type="similarity">
    <text evidence="4">Belongs to the phospholipase D family. MitoPLD/Zucchini subfamily.</text>
</comment>
<dbReference type="Proteomes" id="UP001295684">
    <property type="component" value="Unassembled WGS sequence"/>
</dbReference>
<dbReference type="PANTHER" id="PTHR43856:SF1">
    <property type="entry name" value="MITOCHONDRIAL CARDIOLIPIN HYDROLASE"/>
    <property type="match status" value="1"/>
</dbReference>
<dbReference type="SUPFAM" id="SSF56024">
    <property type="entry name" value="Phospholipase D/nuclease"/>
    <property type="match status" value="1"/>
</dbReference>